<feature type="region of interest" description="Disordered" evidence="1">
    <location>
        <begin position="35"/>
        <end position="58"/>
    </location>
</feature>
<protein>
    <submittedName>
        <fullName evidence="2">Uncharacterized protein</fullName>
    </submittedName>
</protein>
<organism evidence="2 3">
    <name type="scientific">Colocasia esculenta</name>
    <name type="common">Wild taro</name>
    <name type="synonym">Arum esculentum</name>
    <dbReference type="NCBI Taxonomy" id="4460"/>
    <lineage>
        <taxon>Eukaryota</taxon>
        <taxon>Viridiplantae</taxon>
        <taxon>Streptophyta</taxon>
        <taxon>Embryophyta</taxon>
        <taxon>Tracheophyta</taxon>
        <taxon>Spermatophyta</taxon>
        <taxon>Magnoliopsida</taxon>
        <taxon>Liliopsida</taxon>
        <taxon>Araceae</taxon>
        <taxon>Aroideae</taxon>
        <taxon>Colocasieae</taxon>
        <taxon>Colocasia</taxon>
    </lineage>
</organism>
<evidence type="ECO:0000256" key="1">
    <source>
        <dbReference type="SAM" id="MobiDB-lite"/>
    </source>
</evidence>
<comment type="caution">
    <text evidence="2">The sequence shown here is derived from an EMBL/GenBank/DDBJ whole genome shotgun (WGS) entry which is preliminary data.</text>
</comment>
<dbReference type="AlphaFoldDB" id="A0A843XAY9"/>
<gene>
    <name evidence="2" type="ORF">Taro_049465</name>
</gene>
<proteinExistence type="predicted"/>
<dbReference type="EMBL" id="NMUH01007038">
    <property type="protein sequence ID" value="MQM16508.1"/>
    <property type="molecule type" value="Genomic_DNA"/>
</dbReference>
<evidence type="ECO:0000313" key="3">
    <source>
        <dbReference type="Proteomes" id="UP000652761"/>
    </source>
</evidence>
<dbReference type="Proteomes" id="UP000652761">
    <property type="component" value="Unassembled WGS sequence"/>
</dbReference>
<name>A0A843XAY9_COLES</name>
<reference evidence="2" key="1">
    <citation type="submission" date="2017-07" db="EMBL/GenBank/DDBJ databases">
        <title>Taro Niue Genome Assembly and Annotation.</title>
        <authorList>
            <person name="Atibalentja N."/>
            <person name="Keating K."/>
            <person name="Fields C.J."/>
        </authorList>
    </citation>
    <scope>NUCLEOTIDE SEQUENCE</scope>
    <source>
        <strain evidence="2">Niue_2</strain>
        <tissue evidence="2">Leaf</tissue>
    </source>
</reference>
<accession>A0A843XAY9</accession>
<keyword evidence="3" id="KW-1185">Reference proteome</keyword>
<sequence length="146" mass="16574">MHTISEKQLPTCHHQTVHIIYQILACVPETISAPQMIPREEPPTPCKDYQSHRARRGELAPRTVENAELCDTGHAHENLKRLQQNPRARLYKCRDADSFYKPKPAAELTDQTFMLLHSTPLVVLSGLINDIYSKNATSSILVQPHN</sequence>
<evidence type="ECO:0000313" key="2">
    <source>
        <dbReference type="EMBL" id="MQM16508.1"/>
    </source>
</evidence>